<name>A0AA45AH86_VERDA</name>
<dbReference type="Proteomes" id="UP000236305">
    <property type="component" value="Unassembled WGS sequence"/>
</dbReference>
<dbReference type="EMBL" id="MPSH01000068">
    <property type="protein sequence ID" value="PNH26388.1"/>
    <property type="molecule type" value="Genomic_DNA"/>
</dbReference>
<reference evidence="1 2" key="1">
    <citation type="submission" date="2017-12" db="EMBL/GenBank/DDBJ databases">
        <title>Comparative genomics yields insights into virulence evolution of Verticillium dahliae.</title>
        <authorList>
            <person name="Fan R."/>
            <person name="Armitage A.D."/>
            <person name="Cascant-Lopez E."/>
            <person name="Sobczyk M."/>
            <person name="Cockerton H.M."/>
            <person name="Harrison R.J."/>
        </authorList>
    </citation>
    <scope>NUCLEOTIDE SEQUENCE [LARGE SCALE GENOMIC DNA]</scope>
    <source>
        <strain evidence="1 2">12008</strain>
    </source>
</reference>
<evidence type="ECO:0000313" key="2">
    <source>
        <dbReference type="Proteomes" id="UP000236305"/>
    </source>
</evidence>
<comment type="caution">
    <text evidence="1">The sequence shown here is derived from an EMBL/GenBank/DDBJ whole genome shotgun (WGS) entry which is preliminary data.</text>
</comment>
<organism evidence="1 2">
    <name type="scientific">Verticillium dahliae</name>
    <name type="common">Verticillium wilt</name>
    <dbReference type="NCBI Taxonomy" id="27337"/>
    <lineage>
        <taxon>Eukaryota</taxon>
        <taxon>Fungi</taxon>
        <taxon>Dikarya</taxon>
        <taxon>Ascomycota</taxon>
        <taxon>Pezizomycotina</taxon>
        <taxon>Sordariomycetes</taxon>
        <taxon>Hypocreomycetidae</taxon>
        <taxon>Glomerellales</taxon>
        <taxon>Plectosphaerellaceae</taxon>
        <taxon>Verticillium</taxon>
    </lineage>
</organism>
<protein>
    <submittedName>
        <fullName evidence="1">Uncharacterized protein</fullName>
    </submittedName>
</protein>
<evidence type="ECO:0000313" key="1">
    <source>
        <dbReference type="EMBL" id="PNH26388.1"/>
    </source>
</evidence>
<sequence length="106" mass="11878">MEPQDTFLRSQQLSIDPTARVVIRYRAECLTGLVPSRVSDHLKRKHDIPAEVRGQIGKLLGQSTPKIQDPASTGVRADGAIRDPRLRTLDGFACKFCDYRTISKQN</sequence>
<accession>A0AA45AH86</accession>
<proteinExistence type="predicted"/>
<dbReference type="AlphaFoldDB" id="A0AA45AH86"/>
<gene>
    <name evidence="1" type="ORF">BJF96_g10310</name>
</gene>